<gene>
    <name evidence="2" type="ORF">A3B14_03385</name>
</gene>
<accession>A0A1G2U662</accession>
<dbReference type="Proteomes" id="UP000176800">
    <property type="component" value="Unassembled WGS sequence"/>
</dbReference>
<sequence length="175" mass="19983">MRTVVTFELGKHAKTGAPQWQCWSNNGFIRQLCVPGTIGEQPTVENPRWLCNITDDPVAGQIGFELYIADLILPLRQETLRFAEVEHSRTGELRWQSRVGDDIFVVHRKSQHFPSNDIPRWECEVAAKPVFDNGKLRIFTAQLIEPVKNLRREQMKGHNSSPPKTGGNRKRVKVA</sequence>
<reference evidence="2 3" key="1">
    <citation type="journal article" date="2016" name="Nat. Commun.">
        <title>Thousands of microbial genomes shed light on interconnected biogeochemical processes in an aquifer system.</title>
        <authorList>
            <person name="Anantharaman K."/>
            <person name="Brown C.T."/>
            <person name="Hug L.A."/>
            <person name="Sharon I."/>
            <person name="Castelle C.J."/>
            <person name="Probst A.J."/>
            <person name="Thomas B.C."/>
            <person name="Singh A."/>
            <person name="Wilkins M.J."/>
            <person name="Karaoz U."/>
            <person name="Brodie E.L."/>
            <person name="Williams K.H."/>
            <person name="Hubbard S.S."/>
            <person name="Banfield J.F."/>
        </authorList>
    </citation>
    <scope>NUCLEOTIDE SEQUENCE [LARGE SCALE GENOMIC DNA]</scope>
</reference>
<protein>
    <submittedName>
        <fullName evidence="2">Uncharacterized protein</fullName>
    </submittedName>
</protein>
<evidence type="ECO:0000313" key="3">
    <source>
        <dbReference type="Proteomes" id="UP000176800"/>
    </source>
</evidence>
<comment type="caution">
    <text evidence="2">The sequence shown here is derived from an EMBL/GenBank/DDBJ whole genome shotgun (WGS) entry which is preliminary data.</text>
</comment>
<feature type="region of interest" description="Disordered" evidence="1">
    <location>
        <begin position="151"/>
        <end position="175"/>
    </location>
</feature>
<evidence type="ECO:0000313" key="2">
    <source>
        <dbReference type="EMBL" id="OHB04450.1"/>
    </source>
</evidence>
<organism evidence="2 3">
    <name type="scientific">Candidatus Zambryskibacteria bacterium RIFCSPLOWO2_01_FULL_45_21</name>
    <dbReference type="NCBI Taxonomy" id="1802761"/>
    <lineage>
        <taxon>Bacteria</taxon>
        <taxon>Candidatus Zambryskiibacteriota</taxon>
    </lineage>
</organism>
<proteinExistence type="predicted"/>
<name>A0A1G2U662_9BACT</name>
<dbReference type="EMBL" id="MHWE01000006">
    <property type="protein sequence ID" value="OHB04450.1"/>
    <property type="molecule type" value="Genomic_DNA"/>
</dbReference>
<evidence type="ECO:0000256" key="1">
    <source>
        <dbReference type="SAM" id="MobiDB-lite"/>
    </source>
</evidence>
<dbReference type="AlphaFoldDB" id="A0A1G2U662"/>